<reference evidence="1" key="1">
    <citation type="submission" date="2009-04" db="EMBL/GenBank/DDBJ databases">
        <authorList>
            <person name="Weinstock G."/>
            <person name="Sodergren E."/>
            <person name="Clifton S."/>
            <person name="Fulton L."/>
            <person name="Fulton B."/>
            <person name="Courtney L."/>
            <person name="Fronick C."/>
            <person name="Harrison M."/>
            <person name="Strong C."/>
            <person name="Farmer C."/>
            <person name="Delahaunty K."/>
            <person name="Markovic C."/>
            <person name="Hall O."/>
            <person name="Minx P."/>
            <person name="Tomlinson C."/>
            <person name="Mitreva M."/>
            <person name="Nelson J."/>
            <person name="Hou S."/>
            <person name="Wollam A."/>
            <person name="Pepin K.H."/>
            <person name="Johnson M."/>
            <person name="Bhonagiri V."/>
            <person name="Nash W.E."/>
            <person name="Warren W."/>
            <person name="Chinwalla A."/>
            <person name="Mardis E.R."/>
            <person name="Wilson R.K."/>
        </authorList>
    </citation>
    <scope>NUCLEOTIDE SEQUENCE [LARGE SCALE GENOMIC DNA]</scope>
    <source>
        <strain evidence="1">ATCC 51147</strain>
    </source>
</reference>
<sequence>MGIGGSLKFLWNGRGRLKTKMERRRLVAKLAKYWRATELHWVSVYTSFRLPQTISSSKAA</sequence>
<gene>
    <name evidence="1" type="ORF">GCWU000324_02150</name>
</gene>
<keyword evidence="2" id="KW-1185">Reference proteome</keyword>
<protein>
    <submittedName>
        <fullName evidence="1">Uncharacterized protein</fullName>
    </submittedName>
</protein>
<proteinExistence type="predicted"/>
<name>C4GJC7_9NEIS</name>
<dbReference type="STRING" id="629741.GCWU000324_02150"/>
<evidence type="ECO:0000313" key="1">
    <source>
        <dbReference type="EMBL" id="EEP67899.1"/>
    </source>
</evidence>
<dbReference type="EMBL" id="ACJW02000003">
    <property type="protein sequence ID" value="EEP67899.1"/>
    <property type="molecule type" value="Genomic_DNA"/>
</dbReference>
<evidence type="ECO:0000313" key="2">
    <source>
        <dbReference type="Proteomes" id="UP000003009"/>
    </source>
</evidence>
<accession>C4GJC7</accession>
<organism evidence="1 2">
    <name type="scientific">Kingella oralis ATCC 51147</name>
    <dbReference type="NCBI Taxonomy" id="629741"/>
    <lineage>
        <taxon>Bacteria</taxon>
        <taxon>Pseudomonadati</taxon>
        <taxon>Pseudomonadota</taxon>
        <taxon>Betaproteobacteria</taxon>
        <taxon>Neisseriales</taxon>
        <taxon>Neisseriaceae</taxon>
        <taxon>Kingella</taxon>
    </lineage>
</organism>
<dbReference type="HOGENOM" id="CLU_2935403_0_0_4"/>
<dbReference type="Proteomes" id="UP000003009">
    <property type="component" value="Unassembled WGS sequence"/>
</dbReference>
<comment type="caution">
    <text evidence="1">The sequence shown here is derived from an EMBL/GenBank/DDBJ whole genome shotgun (WGS) entry which is preliminary data.</text>
</comment>
<dbReference type="AlphaFoldDB" id="C4GJC7"/>